<organism evidence="1">
    <name type="scientific">marine sediment metagenome</name>
    <dbReference type="NCBI Taxonomy" id="412755"/>
    <lineage>
        <taxon>unclassified sequences</taxon>
        <taxon>metagenomes</taxon>
        <taxon>ecological metagenomes</taxon>
    </lineage>
</organism>
<dbReference type="AlphaFoldDB" id="X1D584"/>
<comment type="caution">
    <text evidence="1">The sequence shown here is derived from an EMBL/GenBank/DDBJ whole genome shotgun (WGS) entry which is preliminary data.</text>
</comment>
<gene>
    <name evidence="1" type="ORF">S01H4_63527</name>
</gene>
<dbReference type="EMBL" id="BART01038232">
    <property type="protein sequence ID" value="GAH15372.1"/>
    <property type="molecule type" value="Genomic_DNA"/>
</dbReference>
<accession>X1D584</accession>
<sequence length="136" mass="14966">NSVNRTIIFYVNDTFGHMNSTSRTWVYRVFESQPTFNPTTIEGTLETYIANVTLGTGESISLANLSYNNRGQAVSVIDLGGNIFNLTSSFLVPQIGVGINATFFWIIDLNSGVQVNTTSYNQTVNNLSIDNCTTYS</sequence>
<feature type="non-terminal residue" evidence="1">
    <location>
        <position position="136"/>
    </location>
</feature>
<protein>
    <submittedName>
        <fullName evidence="1">Uncharacterized protein</fullName>
    </submittedName>
</protein>
<proteinExistence type="predicted"/>
<reference evidence="1" key="1">
    <citation type="journal article" date="2014" name="Front. Microbiol.">
        <title>High frequency of phylogenetically diverse reductive dehalogenase-homologous genes in deep subseafloor sedimentary metagenomes.</title>
        <authorList>
            <person name="Kawai M."/>
            <person name="Futagami T."/>
            <person name="Toyoda A."/>
            <person name="Takaki Y."/>
            <person name="Nishi S."/>
            <person name="Hori S."/>
            <person name="Arai W."/>
            <person name="Tsubouchi T."/>
            <person name="Morono Y."/>
            <person name="Uchiyama I."/>
            <person name="Ito T."/>
            <person name="Fujiyama A."/>
            <person name="Inagaki F."/>
            <person name="Takami H."/>
        </authorList>
    </citation>
    <scope>NUCLEOTIDE SEQUENCE</scope>
    <source>
        <strain evidence="1">Expedition CK06-06</strain>
    </source>
</reference>
<name>X1D584_9ZZZZ</name>
<evidence type="ECO:0000313" key="1">
    <source>
        <dbReference type="EMBL" id="GAH15372.1"/>
    </source>
</evidence>
<feature type="non-terminal residue" evidence="1">
    <location>
        <position position="1"/>
    </location>
</feature>